<name>A0AAW5P767_9BACT</name>
<sequence>MPFPIDVSRYDYYLRMDANEGVVVSGVFRESGGRVHFRVLHSDASSIANSITKSVSKETLQEMVLQKWGGQVGVDLARNAHRAFEGVPRSQIGGENKYLPNGGGFRQHLLPE</sequence>
<proteinExistence type="predicted"/>
<evidence type="ECO:0000313" key="2">
    <source>
        <dbReference type="Proteomes" id="UP001155110"/>
    </source>
</evidence>
<comment type="caution">
    <text evidence="1">The sequence shown here is derived from an EMBL/GenBank/DDBJ whole genome shotgun (WGS) entry which is preliminary data.</text>
</comment>
<accession>A0AAW5P767</accession>
<dbReference type="EMBL" id="JANTZM010000007">
    <property type="protein sequence ID" value="MCS4157798.1"/>
    <property type="molecule type" value="Genomic_DNA"/>
</dbReference>
<organism evidence="1 2">
    <name type="scientific">Salinibacter ruber</name>
    <dbReference type="NCBI Taxonomy" id="146919"/>
    <lineage>
        <taxon>Bacteria</taxon>
        <taxon>Pseudomonadati</taxon>
        <taxon>Rhodothermota</taxon>
        <taxon>Rhodothermia</taxon>
        <taxon>Rhodothermales</taxon>
        <taxon>Salinibacteraceae</taxon>
        <taxon>Salinibacter</taxon>
    </lineage>
</organism>
<protein>
    <submittedName>
        <fullName evidence="1">Uncharacterized protein</fullName>
    </submittedName>
</protein>
<gene>
    <name evidence="1" type="ORF">GGP99_001762</name>
</gene>
<reference evidence="1" key="1">
    <citation type="submission" date="2022-08" db="EMBL/GenBank/DDBJ databases">
        <title>Genomic Encyclopedia of Type Strains, Phase V (KMG-V): Genome sequencing to study the core and pangenomes of soil and plant-associated prokaryotes.</title>
        <authorList>
            <person name="Whitman W."/>
        </authorList>
    </citation>
    <scope>NUCLEOTIDE SEQUENCE</scope>
    <source>
        <strain evidence="1">SP3002</strain>
    </source>
</reference>
<evidence type="ECO:0000313" key="1">
    <source>
        <dbReference type="EMBL" id="MCS4157798.1"/>
    </source>
</evidence>
<dbReference type="RefSeq" id="WP_259258327.1">
    <property type="nucleotide sequence ID" value="NZ_JANTZM010000007.1"/>
</dbReference>
<dbReference type="Proteomes" id="UP001155110">
    <property type="component" value="Unassembled WGS sequence"/>
</dbReference>
<dbReference type="AlphaFoldDB" id="A0AAW5P767"/>